<name>F5XH49_MICPN</name>
<dbReference type="InterPro" id="IPR006311">
    <property type="entry name" value="TAT_signal"/>
</dbReference>
<feature type="compositionally biased region" description="Low complexity" evidence="1">
    <location>
        <begin position="28"/>
        <end position="39"/>
    </location>
</feature>
<dbReference type="AlphaFoldDB" id="F5XH49"/>
<dbReference type="PROSITE" id="PS51257">
    <property type="entry name" value="PROKAR_LIPOPROTEIN"/>
    <property type="match status" value="1"/>
</dbReference>
<dbReference type="PANTHER" id="PTHR19328">
    <property type="entry name" value="HEDGEHOG-INTERACTING PROTEIN"/>
    <property type="match status" value="1"/>
</dbReference>
<organism evidence="4 5">
    <name type="scientific">Microlunatus phosphovorus (strain ATCC 700054 / DSM 10555 / JCM 9379 / NBRC 101784 / NCIMB 13414 / VKM Ac-1990 / NM-1)</name>
    <dbReference type="NCBI Taxonomy" id="1032480"/>
    <lineage>
        <taxon>Bacteria</taxon>
        <taxon>Bacillati</taxon>
        <taxon>Actinomycetota</taxon>
        <taxon>Actinomycetes</taxon>
        <taxon>Propionibacteriales</taxon>
        <taxon>Propionibacteriaceae</taxon>
        <taxon>Microlunatus</taxon>
    </lineage>
</organism>
<protein>
    <submittedName>
        <fullName evidence="4">Putative dehydrogenase</fullName>
    </submittedName>
</protein>
<keyword evidence="5" id="KW-1185">Reference proteome</keyword>
<keyword evidence="2" id="KW-0732">Signal</keyword>
<evidence type="ECO:0000259" key="3">
    <source>
        <dbReference type="Pfam" id="PF07995"/>
    </source>
</evidence>
<feature type="signal peptide" evidence="2">
    <location>
        <begin position="1"/>
        <end position="30"/>
    </location>
</feature>
<dbReference type="Proteomes" id="UP000007947">
    <property type="component" value="Chromosome"/>
</dbReference>
<dbReference type="Gene3D" id="2.120.10.30">
    <property type="entry name" value="TolB, C-terminal domain"/>
    <property type="match status" value="1"/>
</dbReference>
<feature type="region of interest" description="Disordered" evidence="1">
    <location>
        <begin position="28"/>
        <end position="74"/>
    </location>
</feature>
<dbReference type="PROSITE" id="PS51318">
    <property type="entry name" value="TAT"/>
    <property type="match status" value="1"/>
</dbReference>
<dbReference type="InterPro" id="IPR012938">
    <property type="entry name" value="Glc/Sorbosone_DH"/>
</dbReference>
<dbReference type="KEGG" id="mph:MLP_50430"/>
<evidence type="ECO:0000256" key="1">
    <source>
        <dbReference type="SAM" id="MobiDB-lite"/>
    </source>
</evidence>
<dbReference type="RefSeq" id="WP_013865871.1">
    <property type="nucleotide sequence ID" value="NC_015635.1"/>
</dbReference>
<proteinExistence type="predicted"/>
<dbReference type="SUPFAM" id="SSF50952">
    <property type="entry name" value="Soluble quinoprotein glucose dehydrogenase"/>
    <property type="match status" value="1"/>
</dbReference>
<reference evidence="4 5" key="1">
    <citation type="submission" date="2011-05" db="EMBL/GenBank/DDBJ databases">
        <title>Whole genome sequence of Microlunatus phosphovorus NM-1.</title>
        <authorList>
            <person name="Hosoyama A."/>
            <person name="Sasaki K."/>
            <person name="Harada T."/>
            <person name="Igarashi R."/>
            <person name="Kawakoshi A."/>
            <person name="Sasagawa M."/>
            <person name="Fukada J."/>
            <person name="Nakamura S."/>
            <person name="Katano Y."/>
            <person name="Hanada S."/>
            <person name="Kamagata Y."/>
            <person name="Nakamura N."/>
            <person name="Yamazaki S."/>
            <person name="Fujita N."/>
        </authorList>
    </citation>
    <scope>NUCLEOTIDE SEQUENCE [LARGE SCALE GENOMIC DNA]</scope>
    <source>
        <strain evidence="5">ATCC 700054 / DSM 10555 / JCM 9379 / NBRC 101784 / NCIMB 13414 / VKM Ac-1990 / NM-1</strain>
    </source>
</reference>
<sequence>MVVTRRQLLYASAGLGLGALVGCSASTTDAPTGSTSPSSTPAPPETPTPSSSVSASASSPTPTPTASATGAPKPKLGDAIAENFDVPWGLIFLANGDALVSERNSAKIIRVTPTGKKTTLGTVSGVVPPSGIGEGGLLGIATAPGDEETLFVYYTSSSDNRVARISLRGGKVGKPKAVLTDIPTSTHHHGGRLLFDADGMLLISTGDAEQSSLAQDRDSLAGKILRIRPDGRAAPGNPYRNRTWSYGHRNIEGLAFDAGGRLWATEFGEKAADELNLIRKGGNYGWPKVEGESDDKAFVNPKLTWEPTSSCSPAGLAITRSTAFVGALQGRCLFAVPLDGTKAGKSKAYFADDLGRIRNAVAAPDGSLWITTSNTDGRIDPRRDDDKILRVSL</sequence>
<dbReference type="EMBL" id="AP012204">
    <property type="protein sequence ID" value="BAK38057.1"/>
    <property type="molecule type" value="Genomic_DNA"/>
</dbReference>
<accession>F5XH49</accession>
<feature type="chain" id="PRO_5003334456" evidence="2">
    <location>
        <begin position="31"/>
        <end position="393"/>
    </location>
</feature>
<dbReference type="PANTHER" id="PTHR19328:SF13">
    <property type="entry name" value="HIPL1 PROTEIN"/>
    <property type="match status" value="1"/>
</dbReference>
<dbReference type="STRING" id="1032480.MLP_50430"/>
<evidence type="ECO:0000256" key="2">
    <source>
        <dbReference type="SAM" id="SignalP"/>
    </source>
</evidence>
<dbReference type="Pfam" id="PF07995">
    <property type="entry name" value="GSDH"/>
    <property type="match status" value="1"/>
</dbReference>
<feature type="domain" description="Glucose/Sorbosone dehydrogenase" evidence="3">
    <location>
        <begin position="84"/>
        <end position="379"/>
    </location>
</feature>
<dbReference type="OrthoDB" id="9770043at2"/>
<gene>
    <name evidence="4" type="ordered locus">MLP_50430</name>
</gene>
<dbReference type="InterPro" id="IPR011042">
    <property type="entry name" value="6-blade_b-propeller_TolB-like"/>
</dbReference>
<feature type="compositionally biased region" description="Low complexity" evidence="1">
    <location>
        <begin position="48"/>
        <end position="72"/>
    </location>
</feature>
<dbReference type="eggNOG" id="COG2133">
    <property type="taxonomic scope" value="Bacteria"/>
</dbReference>
<dbReference type="InterPro" id="IPR011041">
    <property type="entry name" value="Quinoprot_gluc/sorb_DH_b-prop"/>
</dbReference>
<evidence type="ECO:0000313" key="5">
    <source>
        <dbReference type="Proteomes" id="UP000007947"/>
    </source>
</evidence>
<evidence type="ECO:0000313" key="4">
    <source>
        <dbReference type="EMBL" id="BAK38057.1"/>
    </source>
</evidence>
<dbReference type="HOGENOM" id="CLU_012253_0_0_11"/>